<protein>
    <submittedName>
        <fullName evidence="1">Uncharacterized protein</fullName>
    </submittedName>
</protein>
<dbReference type="Proteomes" id="UP001458880">
    <property type="component" value="Unassembled WGS sequence"/>
</dbReference>
<organism evidence="1 2">
    <name type="scientific">Popillia japonica</name>
    <name type="common">Japanese beetle</name>
    <dbReference type="NCBI Taxonomy" id="7064"/>
    <lineage>
        <taxon>Eukaryota</taxon>
        <taxon>Metazoa</taxon>
        <taxon>Ecdysozoa</taxon>
        <taxon>Arthropoda</taxon>
        <taxon>Hexapoda</taxon>
        <taxon>Insecta</taxon>
        <taxon>Pterygota</taxon>
        <taxon>Neoptera</taxon>
        <taxon>Endopterygota</taxon>
        <taxon>Coleoptera</taxon>
        <taxon>Polyphaga</taxon>
        <taxon>Scarabaeiformia</taxon>
        <taxon>Scarabaeidae</taxon>
        <taxon>Rutelinae</taxon>
        <taxon>Popillia</taxon>
    </lineage>
</organism>
<accession>A0AAW1KIH5</accession>
<reference evidence="1 2" key="1">
    <citation type="journal article" date="2024" name="BMC Genomics">
        <title>De novo assembly and annotation of Popillia japonica's genome with initial clues to its potential as an invasive pest.</title>
        <authorList>
            <person name="Cucini C."/>
            <person name="Boschi S."/>
            <person name="Funari R."/>
            <person name="Cardaioli E."/>
            <person name="Iannotti N."/>
            <person name="Marturano G."/>
            <person name="Paoli F."/>
            <person name="Bruttini M."/>
            <person name="Carapelli A."/>
            <person name="Frati F."/>
            <person name="Nardi F."/>
        </authorList>
    </citation>
    <scope>NUCLEOTIDE SEQUENCE [LARGE SCALE GENOMIC DNA]</scope>
    <source>
        <strain evidence="1">DMR45628</strain>
    </source>
</reference>
<sequence>MNDKDEAIRLINDDLNALCTIAEQHYLKLNPSKCSVTILCTIAEQHFLKLNPSKCSVTIFGRRHTLRTISDVKITIKGQVLPIVDNTKILGLTIDNNLRFTQHVTRLLRSSYCKLRVLFNNRHLFCRFLVTALRFTVPI</sequence>
<evidence type="ECO:0000313" key="1">
    <source>
        <dbReference type="EMBL" id="KAK9719726.1"/>
    </source>
</evidence>
<dbReference type="EMBL" id="JASPKY010000217">
    <property type="protein sequence ID" value="KAK9719726.1"/>
    <property type="molecule type" value="Genomic_DNA"/>
</dbReference>
<name>A0AAW1KIH5_POPJA</name>
<evidence type="ECO:0000313" key="2">
    <source>
        <dbReference type="Proteomes" id="UP001458880"/>
    </source>
</evidence>
<dbReference type="AlphaFoldDB" id="A0AAW1KIH5"/>
<comment type="caution">
    <text evidence="1">The sequence shown here is derived from an EMBL/GenBank/DDBJ whole genome shotgun (WGS) entry which is preliminary data.</text>
</comment>
<gene>
    <name evidence="1" type="ORF">QE152_g22535</name>
</gene>
<keyword evidence="2" id="KW-1185">Reference proteome</keyword>
<proteinExistence type="predicted"/>